<dbReference type="AlphaFoldDB" id="A0AAI9ZUF2"/>
<dbReference type="RefSeq" id="XP_060447019.1">
    <property type="nucleotide sequence ID" value="XM_060592303.1"/>
</dbReference>
<name>A0AAI9ZUF2_9PEZI</name>
<comment type="caution">
    <text evidence="2">The sequence shown here is derived from an EMBL/GenBank/DDBJ whole genome shotgun (WGS) entry which is preliminary data.</text>
</comment>
<dbReference type="EMBL" id="JAHMHQ010000007">
    <property type="protein sequence ID" value="KAK1638412.1"/>
    <property type="molecule type" value="Genomic_DNA"/>
</dbReference>
<evidence type="ECO:0000256" key="1">
    <source>
        <dbReference type="SAM" id="MobiDB-lite"/>
    </source>
</evidence>
<keyword evidence="3" id="KW-1185">Reference proteome</keyword>
<organism evidence="2 3">
    <name type="scientific">Colletotrichum phormii</name>
    <dbReference type="NCBI Taxonomy" id="359342"/>
    <lineage>
        <taxon>Eukaryota</taxon>
        <taxon>Fungi</taxon>
        <taxon>Dikarya</taxon>
        <taxon>Ascomycota</taxon>
        <taxon>Pezizomycotina</taxon>
        <taxon>Sordariomycetes</taxon>
        <taxon>Hypocreomycetidae</taxon>
        <taxon>Glomerellales</taxon>
        <taxon>Glomerellaceae</taxon>
        <taxon>Colletotrichum</taxon>
        <taxon>Colletotrichum acutatum species complex</taxon>
    </lineage>
</organism>
<feature type="region of interest" description="Disordered" evidence="1">
    <location>
        <begin position="58"/>
        <end position="131"/>
    </location>
</feature>
<sequence length="131" mass="13795">MYWPKLVQFAHAPSSKQFIAQHPAPTSSNHNQFQSSITKLKNDLYTSHILLNIYTKSHLPQSSKANVSGKETTPIYHHDPTNPPWQDPAKSKGTLSHGGTKGNNWGGASGGSKGNSGGGSGGSNSGGGTKK</sequence>
<evidence type="ECO:0000313" key="3">
    <source>
        <dbReference type="Proteomes" id="UP001243989"/>
    </source>
</evidence>
<proteinExistence type="predicted"/>
<protein>
    <submittedName>
        <fullName evidence="2">Uncharacterized protein</fullName>
    </submittedName>
</protein>
<gene>
    <name evidence="2" type="ORF">BDP81DRAFT_448449</name>
</gene>
<dbReference type="GeneID" id="85477165"/>
<feature type="compositionally biased region" description="Polar residues" evidence="1">
    <location>
        <begin position="58"/>
        <end position="71"/>
    </location>
</feature>
<accession>A0AAI9ZUF2</accession>
<evidence type="ECO:0000313" key="2">
    <source>
        <dbReference type="EMBL" id="KAK1638412.1"/>
    </source>
</evidence>
<dbReference type="Proteomes" id="UP001243989">
    <property type="component" value="Unassembled WGS sequence"/>
</dbReference>
<reference evidence="2" key="1">
    <citation type="submission" date="2021-06" db="EMBL/GenBank/DDBJ databases">
        <title>Comparative genomics, transcriptomics and evolutionary studies reveal genomic signatures of adaptation to plant cell wall in hemibiotrophic fungi.</title>
        <authorList>
            <consortium name="DOE Joint Genome Institute"/>
            <person name="Baroncelli R."/>
            <person name="Diaz J.F."/>
            <person name="Benocci T."/>
            <person name="Peng M."/>
            <person name="Battaglia E."/>
            <person name="Haridas S."/>
            <person name="Andreopoulos W."/>
            <person name="Labutti K."/>
            <person name="Pangilinan J."/>
            <person name="Floch G.L."/>
            <person name="Makela M.R."/>
            <person name="Henrissat B."/>
            <person name="Grigoriev I.V."/>
            <person name="Crouch J.A."/>
            <person name="De Vries R.P."/>
            <person name="Sukno S.A."/>
            <person name="Thon M.R."/>
        </authorList>
    </citation>
    <scope>NUCLEOTIDE SEQUENCE</scope>
    <source>
        <strain evidence="2">CBS 102054</strain>
    </source>
</reference>
<feature type="compositionally biased region" description="Gly residues" evidence="1">
    <location>
        <begin position="99"/>
        <end position="131"/>
    </location>
</feature>